<dbReference type="PANTHER" id="PTHR33154">
    <property type="entry name" value="TRANSCRIPTIONAL REGULATOR, ARSR FAMILY"/>
    <property type="match status" value="1"/>
</dbReference>
<organism evidence="5 6">
    <name type="scientific">Sumerlaea chitinivorans</name>
    <dbReference type="NCBI Taxonomy" id="2250252"/>
    <lineage>
        <taxon>Bacteria</taxon>
        <taxon>Candidatus Sumerlaeota</taxon>
        <taxon>Candidatus Sumerlaeia</taxon>
        <taxon>Candidatus Sumerlaeales</taxon>
        <taxon>Candidatus Sumerlaeaceae</taxon>
        <taxon>Candidatus Sumerlaea</taxon>
    </lineage>
</organism>
<evidence type="ECO:0000313" key="5">
    <source>
        <dbReference type="EMBL" id="AXA35920.1"/>
    </source>
</evidence>
<dbReference type="PRINTS" id="PR00778">
    <property type="entry name" value="HTHARSR"/>
</dbReference>
<dbReference type="EMBL" id="CP030759">
    <property type="protein sequence ID" value="AXA35920.1"/>
    <property type="molecule type" value="Genomic_DNA"/>
</dbReference>
<keyword evidence="1" id="KW-0805">Transcription regulation</keyword>
<protein>
    <submittedName>
        <fullName evidence="5">Transcriptional regulator</fullName>
    </submittedName>
</protein>
<dbReference type="KEGG" id="schv:BRCON_1143"/>
<gene>
    <name evidence="5" type="ORF">BRCON_1143</name>
</gene>
<dbReference type="Gene3D" id="1.10.10.10">
    <property type="entry name" value="Winged helix-like DNA-binding domain superfamily/Winged helix DNA-binding domain"/>
    <property type="match status" value="1"/>
</dbReference>
<dbReference type="Pfam" id="PF01022">
    <property type="entry name" value="HTH_5"/>
    <property type="match status" value="1"/>
</dbReference>
<dbReference type="InterPro" id="IPR001845">
    <property type="entry name" value="HTH_ArsR_DNA-bd_dom"/>
</dbReference>
<dbReference type="InterPro" id="IPR051081">
    <property type="entry name" value="HTH_MetalResp_TranReg"/>
</dbReference>
<proteinExistence type="predicted"/>
<dbReference type="GO" id="GO:0003700">
    <property type="term" value="F:DNA-binding transcription factor activity"/>
    <property type="evidence" value="ECO:0007669"/>
    <property type="project" value="InterPro"/>
</dbReference>
<keyword evidence="3" id="KW-0804">Transcription</keyword>
<dbReference type="AlphaFoldDB" id="A0A2Z4Y441"/>
<dbReference type="Proteomes" id="UP000262583">
    <property type="component" value="Chromosome"/>
</dbReference>
<sequence length="127" mass="14202">MKENSAILIRELAERFAALADETRLRILIRLKQGECNVRTLSEELGVAQPSVSKHLSVLERNGFVTIRRVGTQSLCRLSDPDLMQICALVCDVVSRQVRTRAKAVIGRNLSPFVSQVSSSKRKPIKE</sequence>
<dbReference type="NCBIfam" id="NF033788">
    <property type="entry name" value="HTH_metalloreg"/>
    <property type="match status" value="1"/>
</dbReference>
<dbReference type="InterPro" id="IPR036388">
    <property type="entry name" value="WH-like_DNA-bd_sf"/>
</dbReference>
<reference evidence="5 6" key="1">
    <citation type="submission" date="2018-05" db="EMBL/GenBank/DDBJ databases">
        <title>A metagenomic window into the 2 km-deep terrestrial subsurface aquifer revealed taxonomically and functionally diverse microbial community comprising novel uncultured bacterial lineages.</title>
        <authorList>
            <person name="Kadnikov V.V."/>
            <person name="Mardanov A.V."/>
            <person name="Beletsky A.V."/>
            <person name="Banks D."/>
            <person name="Pimenov N.V."/>
            <person name="Frank Y.A."/>
            <person name="Karnachuk O.V."/>
            <person name="Ravin N.V."/>
        </authorList>
    </citation>
    <scope>NUCLEOTIDE SEQUENCE [LARGE SCALE GENOMIC DNA]</scope>
    <source>
        <strain evidence="5">BY</strain>
    </source>
</reference>
<dbReference type="CDD" id="cd00090">
    <property type="entry name" value="HTH_ARSR"/>
    <property type="match status" value="1"/>
</dbReference>
<evidence type="ECO:0000256" key="3">
    <source>
        <dbReference type="ARBA" id="ARBA00023163"/>
    </source>
</evidence>
<dbReference type="SMART" id="SM00418">
    <property type="entry name" value="HTH_ARSR"/>
    <property type="match status" value="1"/>
</dbReference>
<dbReference type="SUPFAM" id="SSF46785">
    <property type="entry name" value="Winged helix' DNA-binding domain"/>
    <property type="match status" value="1"/>
</dbReference>
<evidence type="ECO:0000259" key="4">
    <source>
        <dbReference type="PROSITE" id="PS50987"/>
    </source>
</evidence>
<evidence type="ECO:0000313" key="6">
    <source>
        <dbReference type="Proteomes" id="UP000262583"/>
    </source>
</evidence>
<evidence type="ECO:0000256" key="2">
    <source>
        <dbReference type="ARBA" id="ARBA00023125"/>
    </source>
</evidence>
<feature type="domain" description="HTH arsR-type" evidence="4">
    <location>
        <begin position="4"/>
        <end position="98"/>
    </location>
</feature>
<accession>A0A2Z4Y441</accession>
<keyword evidence="2" id="KW-0238">DNA-binding</keyword>
<dbReference type="InterPro" id="IPR036390">
    <property type="entry name" value="WH_DNA-bd_sf"/>
</dbReference>
<dbReference type="PROSITE" id="PS50987">
    <property type="entry name" value="HTH_ARSR_2"/>
    <property type="match status" value="1"/>
</dbReference>
<evidence type="ECO:0000256" key="1">
    <source>
        <dbReference type="ARBA" id="ARBA00023015"/>
    </source>
</evidence>
<name>A0A2Z4Y441_SUMC1</name>
<dbReference type="GO" id="GO:0003677">
    <property type="term" value="F:DNA binding"/>
    <property type="evidence" value="ECO:0007669"/>
    <property type="project" value="UniProtKB-KW"/>
</dbReference>
<dbReference type="PANTHER" id="PTHR33154:SF33">
    <property type="entry name" value="TRANSCRIPTIONAL REPRESSOR SDPR"/>
    <property type="match status" value="1"/>
</dbReference>
<dbReference type="InterPro" id="IPR011991">
    <property type="entry name" value="ArsR-like_HTH"/>
</dbReference>